<keyword evidence="3" id="KW-1185">Reference proteome</keyword>
<reference evidence="2" key="1">
    <citation type="submission" date="2022-04" db="EMBL/GenBank/DDBJ databases">
        <title>Complete genome sequence of a cyanobacterium, Nostoc sp. SO-36, isolated in Antarctica.</title>
        <authorList>
            <person name="Kanesaki Y."/>
            <person name="Effendi D."/>
            <person name="Sakamoto T."/>
            <person name="Ohtani S."/>
            <person name="Awai K."/>
        </authorList>
    </citation>
    <scope>NUCLEOTIDE SEQUENCE</scope>
    <source>
        <strain evidence="2">SO-36</strain>
    </source>
</reference>
<evidence type="ECO:0000256" key="1">
    <source>
        <dbReference type="SAM" id="Phobius"/>
    </source>
</evidence>
<protein>
    <submittedName>
        <fullName evidence="2">Uncharacterized protein</fullName>
    </submittedName>
</protein>
<sequence>MFDLQEAYILTKTGSKGAKTYEVVIVTPFGDFALLSHVSYQENQEVVFKINDFLNSGKTSFLVHQNQRHYLFFLILFILIIIVIAAFLATSPVTTCTFYKSINKVFIERKSLRGNQVIEHPLENILRFDIQEKQFKYSKLYRAVIVLKSFKEIPINPQYTDERSVRYAVSRILLFLKL</sequence>
<dbReference type="Proteomes" id="UP001055453">
    <property type="component" value="Chromosome"/>
</dbReference>
<evidence type="ECO:0000313" key="3">
    <source>
        <dbReference type="Proteomes" id="UP001055453"/>
    </source>
</evidence>
<accession>A0ABN6Q1Z0</accession>
<name>A0ABN6Q1Z0_NOSCO</name>
<gene>
    <name evidence="2" type="ORF">ANSO36C_11690</name>
</gene>
<keyword evidence="1" id="KW-0472">Membrane</keyword>
<evidence type="ECO:0000313" key="2">
    <source>
        <dbReference type="EMBL" id="BDI15367.1"/>
    </source>
</evidence>
<feature type="transmembrane region" description="Helical" evidence="1">
    <location>
        <begin position="70"/>
        <end position="89"/>
    </location>
</feature>
<keyword evidence="1" id="KW-0812">Transmembrane</keyword>
<organism evidence="2 3">
    <name type="scientific">Nostoc cf. commune SO-36</name>
    <dbReference type="NCBI Taxonomy" id="449208"/>
    <lineage>
        <taxon>Bacteria</taxon>
        <taxon>Bacillati</taxon>
        <taxon>Cyanobacteriota</taxon>
        <taxon>Cyanophyceae</taxon>
        <taxon>Nostocales</taxon>
        <taxon>Nostocaceae</taxon>
        <taxon>Nostoc</taxon>
    </lineage>
</organism>
<proteinExistence type="predicted"/>
<dbReference type="RefSeq" id="WP_251958772.1">
    <property type="nucleotide sequence ID" value="NZ_AP025732.1"/>
</dbReference>
<dbReference type="EMBL" id="AP025732">
    <property type="protein sequence ID" value="BDI15367.1"/>
    <property type="molecule type" value="Genomic_DNA"/>
</dbReference>
<keyword evidence="1" id="KW-1133">Transmembrane helix</keyword>